<evidence type="ECO:0000256" key="1">
    <source>
        <dbReference type="ARBA" id="ARBA00004170"/>
    </source>
</evidence>
<keyword evidence="6" id="KW-0472">Membrane</keyword>
<keyword evidence="11" id="KW-1185">Reference proteome</keyword>
<comment type="subcellular location">
    <subcellularLocation>
        <location evidence="1">Membrane</location>
        <topology evidence="1">Peripheral membrane protein</topology>
    </subcellularLocation>
</comment>
<dbReference type="AlphaFoldDB" id="A0AAW1SGK2"/>
<keyword evidence="3" id="KW-0813">Transport</keyword>
<reference evidence="10 11" key="1">
    <citation type="journal article" date="2024" name="Nat. Commun.">
        <title>Phylogenomics reveals the evolutionary origins of lichenization in chlorophyte algae.</title>
        <authorList>
            <person name="Puginier C."/>
            <person name="Libourel C."/>
            <person name="Otte J."/>
            <person name="Skaloud P."/>
            <person name="Haon M."/>
            <person name="Grisel S."/>
            <person name="Petersen M."/>
            <person name="Berrin J.G."/>
            <person name="Delaux P.M."/>
            <person name="Dal Grande F."/>
            <person name="Keller J."/>
        </authorList>
    </citation>
    <scope>NUCLEOTIDE SEQUENCE [LARGE SCALE GENOMIC DNA]</scope>
    <source>
        <strain evidence="10 11">SAG 2145</strain>
    </source>
</reference>
<dbReference type="Proteomes" id="UP001438707">
    <property type="component" value="Unassembled WGS sequence"/>
</dbReference>
<name>A0AAW1SGK2_9CHLO</name>
<evidence type="ECO:0000256" key="4">
    <source>
        <dbReference type="ARBA" id="ARBA00022781"/>
    </source>
</evidence>
<dbReference type="NCBIfam" id="TIGR01146">
    <property type="entry name" value="ATPsyn_F1gamma"/>
    <property type="match status" value="1"/>
</dbReference>
<evidence type="ECO:0000256" key="7">
    <source>
        <dbReference type="ARBA" id="ARBA00023196"/>
    </source>
</evidence>
<evidence type="ECO:0000256" key="6">
    <source>
        <dbReference type="ARBA" id="ARBA00023136"/>
    </source>
</evidence>
<dbReference type="CDD" id="cd12151">
    <property type="entry name" value="F1-ATPase_gamma"/>
    <property type="match status" value="1"/>
</dbReference>
<dbReference type="PIRSF" id="PIRSF039089">
    <property type="entry name" value="ATP_synthase_gamma"/>
    <property type="match status" value="1"/>
</dbReference>
<dbReference type="EMBL" id="JALJOS010000001">
    <property type="protein sequence ID" value="KAK9844593.1"/>
    <property type="molecule type" value="Genomic_DNA"/>
</dbReference>
<evidence type="ECO:0000313" key="11">
    <source>
        <dbReference type="Proteomes" id="UP001438707"/>
    </source>
</evidence>
<dbReference type="Gene3D" id="1.10.287.80">
    <property type="entry name" value="ATP synthase, gamma subunit, helix hairpin domain"/>
    <property type="match status" value="1"/>
</dbReference>
<dbReference type="InterPro" id="IPR023632">
    <property type="entry name" value="ATP_synth_F1_gsu_CS"/>
</dbReference>
<evidence type="ECO:0000256" key="2">
    <source>
        <dbReference type="ARBA" id="ARBA00007681"/>
    </source>
</evidence>
<dbReference type="PANTHER" id="PTHR11693">
    <property type="entry name" value="ATP SYNTHASE GAMMA CHAIN"/>
    <property type="match status" value="1"/>
</dbReference>
<gene>
    <name evidence="10" type="ORF">WJX74_004396</name>
</gene>
<dbReference type="GO" id="GO:0046933">
    <property type="term" value="F:proton-transporting ATP synthase activity, rotational mechanism"/>
    <property type="evidence" value="ECO:0007669"/>
    <property type="project" value="InterPro"/>
</dbReference>
<dbReference type="SUPFAM" id="SSF52943">
    <property type="entry name" value="ATP synthase (F1-ATPase), gamma subunit"/>
    <property type="match status" value="1"/>
</dbReference>
<protein>
    <recommendedName>
        <fullName evidence="9">F-ATPase gamma subunit</fullName>
    </recommendedName>
</protein>
<keyword evidence="5" id="KW-0406">Ion transport</keyword>
<keyword evidence="4" id="KW-0375">Hydrogen ion transport</keyword>
<organism evidence="10 11">
    <name type="scientific">Apatococcus lobatus</name>
    <dbReference type="NCBI Taxonomy" id="904363"/>
    <lineage>
        <taxon>Eukaryota</taxon>
        <taxon>Viridiplantae</taxon>
        <taxon>Chlorophyta</taxon>
        <taxon>core chlorophytes</taxon>
        <taxon>Trebouxiophyceae</taxon>
        <taxon>Chlorellales</taxon>
        <taxon>Chlorellaceae</taxon>
        <taxon>Apatococcus</taxon>
    </lineage>
</organism>
<accession>A0AAW1SGK2</accession>
<evidence type="ECO:0000256" key="9">
    <source>
        <dbReference type="ARBA" id="ARBA00031066"/>
    </source>
</evidence>
<proteinExistence type="inferred from homology"/>
<comment type="caution">
    <text evidence="10">The sequence shown here is derived from an EMBL/GenBank/DDBJ whole genome shotgun (WGS) entry which is preliminary data.</text>
</comment>
<keyword evidence="7" id="KW-0139">CF(1)</keyword>
<sequence>MALRRAAQRAVQQIGQQARLEESVLEQTVACSPLAALSGAITMDVAHASQLAVKQQMRSVQNIQKITKAMKMVAASKMRVAQASTERSRGITEPLVTLLGDLPAADVERNVAVAITSDKGLCGGINTTISKVARGTATATGGEGKQNSIVVIGEKGKAQLQRTNRNQIFSTMGDMAKIRITFPLASAVSEELLKTEYDAARIMYNRFVSAITFKPTLATVLSPDALERNAEAGSKIDTYEIEGSDRAELLQDLAEFNLAVTMYNGLLENSCSENASRMAAMDSSTNNASDLLSKLTLSYNRTRQAAITTELTEIVSGAAALEG</sequence>
<dbReference type="Gene3D" id="3.40.1380.10">
    <property type="match status" value="1"/>
</dbReference>
<evidence type="ECO:0000256" key="5">
    <source>
        <dbReference type="ARBA" id="ARBA00023065"/>
    </source>
</evidence>
<evidence type="ECO:0000313" key="10">
    <source>
        <dbReference type="EMBL" id="KAK9844593.1"/>
    </source>
</evidence>
<dbReference type="GO" id="GO:0045259">
    <property type="term" value="C:proton-transporting ATP synthase complex"/>
    <property type="evidence" value="ECO:0007669"/>
    <property type="project" value="UniProtKB-KW"/>
</dbReference>
<keyword evidence="8" id="KW-0066">ATP synthesis</keyword>
<evidence type="ECO:0000256" key="8">
    <source>
        <dbReference type="ARBA" id="ARBA00023310"/>
    </source>
</evidence>
<comment type="similarity">
    <text evidence="2">Belongs to the ATPase gamma chain family.</text>
</comment>
<dbReference type="InterPro" id="IPR000131">
    <property type="entry name" value="ATP_synth_F1_gsu"/>
</dbReference>
<dbReference type="PROSITE" id="PS00153">
    <property type="entry name" value="ATPASE_GAMMA"/>
    <property type="match status" value="1"/>
</dbReference>
<dbReference type="InterPro" id="IPR035968">
    <property type="entry name" value="ATP_synth_F1_ATPase_gsu"/>
</dbReference>
<dbReference type="Pfam" id="PF00231">
    <property type="entry name" value="ATP-synt"/>
    <property type="match status" value="1"/>
</dbReference>
<dbReference type="PRINTS" id="PR00126">
    <property type="entry name" value="ATPASEGAMMA"/>
</dbReference>
<evidence type="ECO:0000256" key="3">
    <source>
        <dbReference type="ARBA" id="ARBA00022448"/>
    </source>
</evidence>
<dbReference type="HAMAP" id="MF_00815">
    <property type="entry name" value="ATP_synth_gamma_bact"/>
    <property type="match status" value="1"/>
</dbReference>
<dbReference type="PANTHER" id="PTHR11693:SF22">
    <property type="entry name" value="ATP SYNTHASE SUBUNIT GAMMA, MITOCHONDRIAL"/>
    <property type="match status" value="1"/>
</dbReference>